<dbReference type="Pfam" id="PF00632">
    <property type="entry name" value="HECT"/>
    <property type="match status" value="1"/>
</dbReference>
<dbReference type="InterPro" id="IPR000569">
    <property type="entry name" value="HECT_dom"/>
</dbReference>
<dbReference type="PANTHER" id="PTHR11254:SF440">
    <property type="entry name" value="E3 UBIQUITIN-PROTEIN LIGASE NEDD-4"/>
    <property type="match status" value="1"/>
</dbReference>
<dbReference type="EC" id="2.3.2.26" evidence="3"/>
<gene>
    <name evidence="8" type="ORF">PCOR1329_LOCUS73174</name>
</gene>
<accession>A0ABN9X7Z7</accession>
<name>A0ABN9X7Z7_9DINO</name>
<dbReference type="InterPro" id="IPR003137">
    <property type="entry name" value="PA_domain"/>
</dbReference>
<evidence type="ECO:0000256" key="2">
    <source>
        <dbReference type="ARBA" id="ARBA00004906"/>
    </source>
</evidence>
<comment type="catalytic activity">
    <reaction evidence="1">
        <text>S-ubiquitinyl-[E2 ubiquitin-conjugating enzyme]-L-cysteine + [acceptor protein]-L-lysine = [E2 ubiquitin-conjugating enzyme]-L-cysteine + N(6)-ubiquitinyl-[acceptor protein]-L-lysine.</text>
        <dbReference type="EC" id="2.3.2.26"/>
    </reaction>
</comment>
<protein>
    <recommendedName>
        <fullName evidence="3">HECT-type E3 ubiquitin transferase</fullName>
        <ecNumber evidence="3">2.3.2.26</ecNumber>
    </recommendedName>
</protein>
<comment type="pathway">
    <text evidence="2">Protein modification; protein ubiquitination.</text>
</comment>
<proteinExistence type="predicted"/>
<reference evidence="8" key="1">
    <citation type="submission" date="2023-10" db="EMBL/GenBank/DDBJ databases">
        <authorList>
            <person name="Chen Y."/>
            <person name="Shah S."/>
            <person name="Dougan E. K."/>
            <person name="Thang M."/>
            <person name="Chan C."/>
        </authorList>
    </citation>
    <scope>NUCLEOTIDE SEQUENCE [LARGE SCALE GENOMIC DNA]</scope>
</reference>
<feature type="domain" description="HECT" evidence="7">
    <location>
        <begin position="360"/>
        <end position="657"/>
    </location>
</feature>
<evidence type="ECO:0000256" key="4">
    <source>
        <dbReference type="ARBA" id="ARBA00022679"/>
    </source>
</evidence>
<comment type="caution">
    <text evidence="6">Lacks conserved residue(s) required for the propagation of feature annotation.</text>
</comment>
<dbReference type="InterPro" id="IPR035983">
    <property type="entry name" value="Hect_E3_ubiquitin_ligase"/>
</dbReference>
<comment type="caution">
    <text evidence="8">The sequence shown here is derived from an EMBL/GenBank/DDBJ whole genome shotgun (WGS) entry which is preliminary data.</text>
</comment>
<dbReference type="InterPro" id="IPR050409">
    <property type="entry name" value="E3_ubiq-protein_ligase"/>
</dbReference>
<dbReference type="Gene3D" id="3.50.30.30">
    <property type="match status" value="1"/>
</dbReference>
<dbReference type="EMBL" id="CAUYUJ010019837">
    <property type="protein sequence ID" value="CAK0893995.1"/>
    <property type="molecule type" value="Genomic_DNA"/>
</dbReference>
<sequence>MPAEGPAAADAAAAAANTAVAEVVAAAMAAAAAASPLPALEMRPEDESVPSWAEFYHQLASELSTSRGGDPELVTLANFDTTARLLVERAAVQILPPGGTDAEGADGPRVLECVAVPAAWNRLLGEQAVGRLRLQHPPEEPEEIGSPAYLSDSRKRGAVVLLSRRSIRHSPHVQNWAQAVSAAAEAGAVAAVVFNNLDNTEPFRMGLFGESVPSIPAFMVGAADGAALGVAASLGCDVVVDGSGLQHSGPTDDAGAPPPWPLIGGRLPVDIAQAWSLLEVLSAHEPGVHGELEALLGRMGVPEKRVWLTRRLVRHHRAKQSPDGGITDPPLAFVECDRSLPPAAQLAAIRQQMCEETGLGSADICGEFEVRFKGEQGVGSAVQREWMDTIAHEAFLHPSLRLLRSHDGRQTFWPDAAAPFCNPQWQLDFEALGRLVGLALWHSCTLDLPLHPRVCALLFGFGRPAGAASLADVDPELQRSKVEWLLSHSVEELGIDLPFSDPIANDDAREDAGAACCGKPADRPEQKAERLPPFVRRSDRLPGSVRSWPGEPLKLAGASEVMLHDGDEEEKLVSDENKDQFVEALVDWRLFGSVEPQAAAMARGLAEVVPEPVLVELRALLSPVEVAQLLSGLGELSVDDWEKHAAYAMDLTRESEV</sequence>
<evidence type="ECO:0000259" key="7">
    <source>
        <dbReference type="PROSITE" id="PS50237"/>
    </source>
</evidence>
<evidence type="ECO:0000256" key="3">
    <source>
        <dbReference type="ARBA" id="ARBA00012485"/>
    </source>
</evidence>
<organism evidence="8 9">
    <name type="scientific">Prorocentrum cordatum</name>
    <dbReference type="NCBI Taxonomy" id="2364126"/>
    <lineage>
        <taxon>Eukaryota</taxon>
        <taxon>Sar</taxon>
        <taxon>Alveolata</taxon>
        <taxon>Dinophyceae</taxon>
        <taxon>Prorocentrales</taxon>
        <taxon>Prorocentraceae</taxon>
        <taxon>Prorocentrum</taxon>
    </lineage>
</organism>
<dbReference type="Proteomes" id="UP001189429">
    <property type="component" value="Unassembled WGS sequence"/>
</dbReference>
<keyword evidence="4" id="KW-0808">Transferase</keyword>
<evidence type="ECO:0000313" key="9">
    <source>
        <dbReference type="Proteomes" id="UP001189429"/>
    </source>
</evidence>
<dbReference type="Pfam" id="PF02225">
    <property type="entry name" value="PA"/>
    <property type="match status" value="1"/>
</dbReference>
<dbReference type="PANTHER" id="PTHR11254">
    <property type="entry name" value="HECT DOMAIN UBIQUITIN-PROTEIN LIGASE"/>
    <property type="match status" value="1"/>
</dbReference>
<evidence type="ECO:0000256" key="6">
    <source>
        <dbReference type="PROSITE-ProRule" id="PRU00104"/>
    </source>
</evidence>
<dbReference type="Gene3D" id="3.90.1750.10">
    <property type="entry name" value="Hect, E3 ligase catalytic domains"/>
    <property type="match status" value="1"/>
</dbReference>
<evidence type="ECO:0000313" key="8">
    <source>
        <dbReference type="EMBL" id="CAK0893995.1"/>
    </source>
</evidence>
<evidence type="ECO:0000256" key="5">
    <source>
        <dbReference type="ARBA" id="ARBA00022786"/>
    </source>
</evidence>
<keyword evidence="5 6" id="KW-0833">Ubl conjugation pathway</keyword>
<evidence type="ECO:0000256" key="1">
    <source>
        <dbReference type="ARBA" id="ARBA00000885"/>
    </source>
</evidence>
<keyword evidence="9" id="KW-1185">Reference proteome</keyword>
<dbReference type="PROSITE" id="PS50237">
    <property type="entry name" value="HECT"/>
    <property type="match status" value="1"/>
</dbReference>
<dbReference type="SUPFAM" id="SSF56204">
    <property type="entry name" value="Hect, E3 ligase catalytic domain"/>
    <property type="match status" value="1"/>
</dbReference>
<dbReference type="SMART" id="SM00119">
    <property type="entry name" value="HECTc"/>
    <property type="match status" value="1"/>
</dbReference>